<organism evidence="1 2">
    <name type="scientific">Trypanosoma theileri</name>
    <dbReference type="NCBI Taxonomy" id="67003"/>
    <lineage>
        <taxon>Eukaryota</taxon>
        <taxon>Discoba</taxon>
        <taxon>Euglenozoa</taxon>
        <taxon>Kinetoplastea</taxon>
        <taxon>Metakinetoplastina</taxon>
        <taxon>Trypanosomatida</taxon>
        <taxon>Trypanosomatidae</taxon>
        <taxon>Trypanosoma</taxon>
    </lineage>
</organism>
<dbReference type="PANTHER" id="PTHR13318">
    <property type="entry name" value="PARTNER OF PAIRED, ISOFORM B-RELATED"/>
    <property type="match status" value="1"/>
</dbReference>
<dbReference type="Proteomes" id="UP000192257">
    <property type="component" value="Unassembled WGS sequence"/>
</dbReference>
<dbReference type="InterPro" id="IPR032675">
    <property type="entry name" value="LRR_dom_sf"/>
</dbReference>
<evidence type="ECO:0000313" key="2">
    <source>
        <dbReference type="Proteomes" id="UP000192257"/>
    </source>
</evidence>
<name>A0A1X0P4M6_9TRYP</name>
<dbReference type="GO" id="GO:0031146">
    <property type="term" value="P:SCF-dependent proteasomal ubiquitin-dependent protein catabolic process"/>
    <property type="evidence" value="ECO:0007669"/>
    <property type="project" value="TreeGrafter"/>
</dbReference>
<dbReference type="AlphaFoldDB" id="A0A1X0P4M6"/>
<dbReference type="InterPro" id="IPR006553">
    <property type="entry name" value="Leu-rich_rpt_Cys-con_subtyp"/>
</dbReference>
<dbReference type="VEuPathDB" id="TriTrypDB:TM35_000041000"/>
<protein>
    <submittedName>
        <fullName evidence="1">Leucine-rich repeat protein 1 (LRRP1)</fullName>
    </submittedName>
</protein>
<keyword evidence="2" id="KW-1185">Reference proteome</keyword>
<dbReference type="InterPro" id="IPR001611">
    <property type="entry name" value="Leu-rich_rpt"/>
</dbReference>
<dbReference type="SMART" id="SM00367">
    <property type="entry name" value="LRR_CC"/>
    <property type="match status" value="7"/>
</dbReference>
<comment type="caution">
    <text evidence="1">The sequence shown here is derived from an EMBL/GenBank/DDBJ whole genome shotgun (WGS) entry which is preliminary data.</text>
</comment>
<accession>A0A1X0P4M6</accession>
<dbReference type="RefSeq" id="XP_028885952.1">
    <property type="nucleotide sequence ID" value="XM_029022294.1"/>
</dbReference>
<reference evidence="1 2" key="1">
    <citation type="submission" date="2017-03" db="EMBL/GenBank/DDBJ databases">
        <title>An alternative strategy for trypanosome survival in the mammalian bloodstream revealed through genome and transcriptome analysis of the ubiquitous bovine parasite Trypanosoma (Megatrypanum) theileri.</title>
        <authorList>
            <person name="Kelly S."/>
            <person name="Ivens A."/>
            <person name="Mott A."/>
            <person name="O'Neill E."/>
            <person name="Emms D."/>
            <person name="Macleod O."/>
            <person name="Voorheis P."/>
            <person name="Matthews J."/>
            <person name="Matthews K."/>
            <person name="Carrington M."/>
        </authorList>
    </citation>
    <scope>NUCLEOTIDE SEQUENCE [LARGE SCALE GENOMIC DNA]</scope>
    <source>
        <strain evidence="1">Edinburgh</strain>
    </source>
</reference>
<dbReference type="GO" id="GO:0019005">
    <property type="term" value="C:SCF ubiquitin ligase complex"/>
    <property type="evidence" value="ECO:0007669"/>
    <property type="project" value="TreeGrafter"/>
</dbReference>
<dbReference type="Gene3D" id="3.80.10.10">
    <property type="entry name" value="Ribonuclease Inhibitor"/>
    <property type="match status" value="5"/>
</dbReference>
<dbReference type="PANTHER" id="PTHR13318:SF190">
    <property type="entry name" value="PARTNER OF PAIRED, ISOFORM B"/>
    <property type="match status" value="1"/>
</dbReference>
<dbReference type="SUPFAM" id="SSF52058">
    <property type="entry name" value="L domain-like"/>
    <property type="match status" value="2"/>
</dbReference>
<dbReference type="Pfam" id="PF13516">
    <property type="entry name" value="LRR_6"/>
    <property type="match status" value="1"/>
</dbReference>
<gene>
    <name evidence="1" type="ORF">TM35_000041000</name>
</gene>
<evidence type="ECO:0000313" key="1">
    <source>
        <dbReference type="EMBL" id="ORC91886.1"/>
    </source>
</evidence>
<dbReference type="GeneID" id="39982074"/>
<proteinExistence type="predicted"/>
<dbReference type="EMBL" id="NBCO01000004">
    <property type="protein sequence ID" value="ORC91886.1"/>
    <property type="molecule type" value="Genomic_DNA"/>
</dbReference>
<sequence length="582" mass="62638">MLPSIKKEERFFLICRDPEINYASSRTENTVKTITLPRRIVNDQNKYCLRIIDSFGEDESPNGNGSVPESFGHLPTLRSLNLSATAVSDRNLAEFSASRSLVKIILEDCKCITSVSPLSSIITLEEIKICGCSQVSNVGILGVLPSLRILDASKTAVTNDGLKGLEETSTLVKIILEECGGLKGVNTLSSIKPLEEISLRGCNQLKNIGGLGLLTKLQILDVSKTPLRDSDLMGLGASRSLQKILLLDCKSLTSVNTLTSIRTLKEIFLAGCLRLKTIGVLGTLPVLRSVDVSRSSITDDGLEGLSESPSLLNIILEDCNSLTDVSILSSIITLEEIKLRGCIRVTTLGALGLLPMLRILDGSKTSVTDDGLEGLSRSRSLVKIILEECDSLTNVSILSSIVTLEEIKLRGCIRVTTLGSLGLLPMLVILDASKTAVTDTGIRGLGASHSLSKIFLEDCGNLTSVLTLSSIYSLEEMYIQGCLRMTSIGILGTLPTLRLLDASNTPVTDDGLKGLGDSCSLSKISLEDCKNLTNVASLASIHTLTEINLRGCTGLMNLGTLPLHREVMSPLHLREIRMTREM</sequence>
<dbReference type="OrthoDB" id="258373at2759"/>